<organism evidence="2 3">
    <name type="scientific">Trypanosoma conorhini</name>
    <dbReference type="NCBI Taxonomy" id="83891"/>
    <lineage>
        <taxon>Eukaryota</taxon>
        <taxon>Discoba</taxon>
        <taxon>Euglenozoa</taxon>
        <taxon>Kinetoplastea</taxon>
        <taxon>Metakinetoplastina</taxon>
        <taxon>Trypanosomatida</taxon>
        <taxon>Trypanosomatidae</taxon>
        <taxon>Trypanosoma</taxon>
    </lineage>
</organism>
<feature type="region of interest" description="Disordered" evidence="1">
    <location>
        <begin position="65"/>
        <end position="99"/>
    </location>
</feature>
<evidence type="ECO:0000256" key="1">
    <source>
        <dbReference type="SAM" id="MobiDB-lite"/>
    </source>
</evidence>
<protein>
    <submittedName>
        <fullName evidence="2">Uncharacterized protein</fullName>
    </submittedName>
</protein>
<accession>A0A422N4B1</accession>
<dbReference type="AlphaFoldDB" id="A0A422N4B1"/>
<dbReference type="GeneID" id="40322443"/>
<evidence type="ECO:0000313" key="2">
    <source>
        <dbReference type="EMBL" id="RNF00296.1"/>
    </source>
</evidence>
<dbReference type="RefSeq" id="XP_029224217.1">
    <property type="nucleotide sequence ID" value="XM_029375668.1"/>
</dbReference>
<keyword evidence="3" id="KW-1185">Reference proteome</keyword>
<gene>
    <name evidence="2" type="ORF">Tco025E_08832</name>
</gene>
<evidence type="ECO:0000313" key="3">
    <source>
        <dbReference type="Proteomes" id="UP000284403"/>
    </source>
</evidence>
<proteinExistence type="predicted"/>
<sequence>MQQSPSRAPEGNRQHAFTVNEQPQAACAGSMPATRMHLTASAGRPLPPPLCPAAPHCACEHGCFAERGRRPSPGPDKVYSARASTLRGQPTPRANACSQ</sequence>
<dbReference type="EMBL" id="MKKU01000895">
    <property type="protein sequence ID" value="RNF00296.1"/>
    <property type="molecule type" value="Genomic_DNA"/>
</dbReference>
<comment type="caution">
    <text evidence="2">The sequence shown here is derived from an EMBL/GenBank/DDBJ whole genome shotgun (WGS) entry which is preliminary data.</text>
</comment>
<dbReference type="Proteomes" id="UP000284403">
    <property type="component" value="Unassembled WGS sequence"/>
</dbReference>
<feature type="region of interest" description="Disordered" evidence="1">
    <location>
        <begin position="1"/>
        <end position="31"/>
    </location>
</feature>
<reference evidence="2 3" key="1">
    <citation type="journal article" date="2018" name="BMC Genomics">
        <title>Genomic comparison of Trypanosoma conorhini and Trypanosoma rangeli to Trypanosoma cruzi strains of high and low virulence.</title>
        <authorList>
            <person name="Bradwell K.R."/>
            <person name="Koparde V.N."/>
            <person name="Matveyev A.V."/>
            <person name="Serrano M.G."/>
            <person name="Alves J.M."/>
            <person name="Parikh H."/>
            <person name="Huang B."/>
            <person name="Lee V."/>
            <person name="Espinosa-Alvarez O."/>
            <person name="Ortiz P.A."/>
            <person name="Costa-Martins A.G."/>
            <person name="Teixeira M.M."/>
            <person name="Buck G.A."/>
        </authorList>
    </citation>
    <scope>NUCLEOTIDE SEQUENCE [LARGE SCALE GENOMIC DNA]</scope>
    <source>
        <strain evidence="2 3">025E</strain>
    </source>
</reference>
<name>A0A422N4B1_9TRYP</name>